<comment type="caution">
    <text evidence="1">The sequence shown here is derived from an EMBL/GenBank/DDBJ whole genome shotgun (WGS) entry which is preliminary data.</text>
</comment>
<sequence>MPGQQKIRKSVCQVECQVQCGKGSCCQAAVFYHFLSVSNFKRSAVPGVSGGLAIARLFISRKCSTVENFASTQEPQCPEVVKSEMRPRFRGRGATLAPRTGAGASGHLEEYVKTSLK</sequence>
<name>A0ACC2H0L4_DALPE</name>
<evidence type="ECO:0000313" key="2">
    <source>
        <dbReference type="Proteomes" id="UP001157502"/>
    </source>
</evidence>
<reference evidence="1" key="1">
    <citation type="submission" date="2021-05" db="EMBL/GenBank/DDBJ databases">
        <authorList>
            <person name="Pan Q."/>
            <person name="Jouanno E."/>
            <person name="Zahm M."/>
            <person name="Klopp C."/>
            <person name="Cabau C."/>
            <person name="Louis A."/>
            <person name="Berthelot C."/>
            <person name="Parey E."/>
            <person name="Roest Crollius H."/>
            <person name="Montfort J."/>
            <person name="Robinson-Rechavi M."/>
            <person name="Bouchez O."/>
            <person name="Lampietro C."/>
            <person name="Lopez Roques C."/>
            <person name="Donnadieu C."/>
            <person name="Postlethwait J."/>
            <person name="Bobe J."/>
            <person name="Dillon D."/>
            <person name="Chandos A."/>
            <person name="von Hippel F."/>
            <person name="Guiguen Y."/>
        </authorList>
    </citation>
    <scope>NUCLEOTIDE SEQUENCE</scope>
    <source>
        <strain evidence="1">YG-Jan2019</strain>
    </source>
</reference>
<accession>A0ACC2H0L4</accession>
<keyword evidence="2" id="KW-1185">Reference proteome</keyword>
<proteinExistence type="predicted"/>
<evidence type="ECO:0000313" key="1">
    <source>
        <dbReference type="EMBL" id="KAJ8009098.1"/>
    </source>
</evidence>
<dbReference type="EMBL" id="CM055734">
    <property type="protein sequence ID" value="KAJ8009098.1"/>
    <property type="molecule type" value="Genomic_DNA"/>
</dbReference>
<gene>
    <name evidence="1" type="ORF">DPEC_G00085330</name>
</gene>
<organism evidence="1 2">
    <name type="scientific">Dallia pectoralis</name>
    <name type="common">Alaska blackfish</name>
    <dbReference type="NCBI Taxonomy" id="75939"/>
    <lineage>
        <taxon>Eukaryota</taxon>
        <taxon>Metazoa</taxon>
        <taxon>Chordata</taxon>
        <taxon>Craniata</taxon>
        <taxon>Vertebrata</taxon>
        <taxon>Euteleostomi</taxon>
        <taxon>Actinopterygii</taxon>
        <taxon>Neopterygii</taxon>
        <taxon>Teleostei</taxon>
        <taxon>Protacanthopterygii</taxon>
        <taxon>Esociformes</taxon>
        <taxon>Umbridae</taxon>
        <taxon>Dallia</taxon>
    </lineage>
</organism>
<protein>
    <submittedName>
        <fullName evidence="1">Uncharacterized protein</fullName>
    </submittedName>
</protein>
<dbReference type="Proteomes" id="UP001157502">
    <property type="component" value="Chromosome 7"/>
</dbReference>